<dbReference type="InterPro" id="IPR002669">
    <property type="entry name" value="UreD"/>
</dbReference>
<evidence type="ECO:0000313" key="4">
    <source>
        <dbReference type="EMBL" id="NDU99986.1"/>
    </source>
</evidence>
<dbReference type="Pfam" id="PF01774">
    <property type="entry name" value="UreD"/>
    <property type="match status" value="1"/>
</dbReference>
<evidence type="ECO:0000313" key="5">
    <source>
        <dbReference type="Proteomes" id="UP000474757"/>
    </source>
</evidence>
<dbReference type="AlphaFoldDB" id="A0A6B2JMU5"/>
<sequence>MSATRPALAEASSGQPRAQGAVTLAVARRGAATRLVGLRQEGALKLLFPQPRPGPMQAVLLNTSGGLTGGDRMRVSAEVGPGAALTLTTQAAERAYRAAEGVARSEVQVRMGAGAKLHWLPQETILFEGAALERRLILEMEEGAEALIAEPVIFGRREMGEALARATFRDAWDVRLCGRLVFADALRFGPDAAATLASPALGAGAGAMASLLLVAPHAEGKLAPLREALGPRGGASLVREGVLFARLLAEDGFRLRHHLEPALALLAGAALPKVWRL</sequence>
<comment type="function">
    <text evidence="3">Required for maturation of urease via the functional incorporation of the urease nickel metallocenter.</text>
</comment>
<keyword evidence="3" id="KW-0996">Nickel insertion</keyword>
<keyword evidence="5" id="KW-1185">Reference proteome</keyword>
<comment type="similarity">
    <text evidence="1 3">Belongs to the UreD family.</text>
</comment>
<dbReference type="PANTHER" id="PTHR33643:SF1">
    <property type="entry name" value="UREASE ACCESSORY PROTEIN D"/>
    <property type="match status" value="1"/>
</dbReference>
<keyword evidence="2 3" id="KW-0143">Chaperone</keyword>
<evidence type="ECO:0000256" key="2">
    <source>
        <dbReference type="ARBA" id="ARBA00023186"/>
    </source>
</evidence>
<accession>A0A6B2JMU5</accession>
<dbReference type="GO" id="GO:0005737">
    <property type="term" value="C:cytoplasm"/>
    <property type="evidence" value="ECO:0007669"/>
    <property type="project" value="UniProtKB-SubCell"/>
</dbReference>
<protein>
    <recommendedName>
        <fullName evidence="3">Urease accessory protein UreD</fullName>
    </recommendedName>
</protein>
<organism evidence="4 5">
    <name type="scientific">Pseudoroseicyclus tamaricis</name>
    <dbReference type="NCBI Taxonomy" id="2705421"/>
    <lineage>
        <taxon>Bacteria</taxon>
        <taxon>Pseudomonadati</taxon>
        <taxon>Pseudomonadota</taxon>
        <taxon>Alphaproteobacteria</taxon>
        <taxon>Rhodobacterales</taxon>
        <taxon>Paracoccaceae</taxon>
        <taxon>Pseudoroseicyclus</taxon>
    </lineage>
</organism>
<comment type="subcellular location">
    <subcellularLocation>
        <location evidence="3">Cytoplasm</location>
    </subcellularLocation>
</comment>
<comment type="subunit">
    <text evidence="3">UreD, UreF and UreG form a complex that acts as a GTP-hydrolysis-dependent molecular chaperone, activating the urease apoprotein by helping to assemble the nickel containing metallocenter of UreC. The UreE protein probably delivers the nickel.</text>
</comment>
<dbReference type="GO" id="GO:0016151">
    <property type="term" value="F:nickel cation binding"/>
    <property type="evidence" value="ECO:0007669"/>
    <property type="project" value="UniProtKB-UniRule"/>
</dbReference>
<evidence type="ECO:0000256" key="3">
    <source>
        <dbReference type="HAMAP-Rule" id="MF_01384"/>
    </source>
</evidence>
<comment type="caution">
    <text evidence="4">The sequence shown here is derived from an EMBL/GenBank/DDBJ whole genome shotgun (WGS) entry which is preliminary data.</text>
</comment>
<gene>
    <name evidence="3" type="primary">ureD</name>
    <name evidence="4" type="ORF">GZA08_03250</name>
</gene>
<dbReference type="HAMAP" id="MF_01384">
    <property type="entry name" value="UreD"/>
    <property type="match status" value="1"/>
</dbReference>
<name>A0A6B2JMU5_9RHOB</name>
<evidence type="ECO:0000256" key="1">
    <source>
        <dbReference type="ARBA" id="ARBA00007177"/>
    </source>
</evidence>
<dbReference type="EMBL" id="JAAGAB010000001">
    <property type="protein sequence ID" value="NDU99986.1"/>
    <property type="molecule type" value="Genomic_DNA"/>
</dbReference>
<dbReference type="PANTHER" id="PTHR33643">
    <property type="entry name" value="UREASE ACCESSORY PROTEIN D"/>
    <property type="match status" value="1"/>
</dbReference>
<reference evidence="4 5" key="1">
    <citation type="submission" date="2020-02" db="EMBL/GenBank/DDBJ databases">
        <title>Pseudoroseicyclus tamarix, sp. nov., isolated from offshore sediment of a Tamarix chinensis forest.</title>
        <authorList>
            <person name="Gai Y."/>
        </authorList>
    </citation>
    <scope>NUCLEOTIDE SEQUENCE [LARGE SCALE GENOMIC DNA]</scope>
    <source>
        <strain evidence="4 5">CLL3-39</strain>
    </source>
</reference>
<proteinExistence type="inferred from homology"/>
<keyword evidence="3" id="KW-0963">Cytoplasm</keyword>
<dbReference type="Proteomes" id="UP000474757">
    <property type="component" value="Unassembled WGS sequence"/>
</dbReference>